<reference evidence="2" key="2">
    <citation type="submission" date="2019-07" db="EMBL/GenBank/DDBJ databases">
        <authorList>
            <person name="Seetharam A."/>
            <person name="Woodhouse M."/>
            <person name="Cannon E."/>
        </authorList>
    </citation>
    <scope>NUCLEOTIDE SEQUENCE [LARGE SCALE GENOMIC DNA]</scope>
    <source>
        <strain evidence="2">cv. B73</strain>
    </source>
</reference>
<feature type="region of interest" description="Disordered" evidence="1">
    <location>
        <begin position="1"/>
        <end position="111"/>
    </location>
</feature>
<proteinExistence type="predicted"/>
<dbReference type="Gramene" id="Zm00001eb262840_T001">
    <property type="protein sequence ID" value="Zm00001eb262840_P001"/>
    <property type="gene ID" value="Zm00001eb262840"/>
</dbReference>
<feature type="compositionally biased region" description="Basic and acidic residues" evidence="1">
    <location>
        <begin position="39"/>
        <end position="60"/>
    </location>
</feature>
<evidence type="ECO:0000313" key="2">
    <source>
        <dbReference type="EnsemblPlants" id="Zm00001eb262840_P001"/>
    </source>
</evidence>
<feature type="compositionally biased region" description="Gly residues" evidence="1">
    <location>
        <begin position="100"/>
        <end position="111"/>
    </location>
</feature>
<organism evidence="2 3">
    <name type="scientific">Zea mays</name>
    <name type="common">Maize</name>
    <dbReference type="NCBI Taxonomy" id="4577"/>
    <lineage>
        <taxon>Eukaryota</taxon>
        <taxon>Viridiplantae</taxon>
        <taxon>Streptophyta</taxon>
        <taxon>Embryophyta</taxon>
        <taxon>Tracheophyta</taxon>
        <taxon>Spermatophyta</taxon>
        <taxon>Magnoliopsida</taxon>
        <taxon>Liliopsida</taxon>
        <taxon>Poales</taxon>
        <taxon>Poaceae</taxon>
        <taxon>PACMAD clade</taxon>
        <taxon>Panicoideae</taxon>
        <taxon>Andropogonodae</taxon>
        <taxon>Andropogoneae</taxon>
        <taxon>Tripsacinae</taxon>
        <taxon>Zea</taxon>
    </lineage>
</organism>
<dbReference type="Proteomes" id="UP000007305">
    <property type="component" value="Chromosome 6"/>
</dbReference>
<name>A0A804U9V8_MAIZE</name>
<evidence type="ECO:0000313" key="3">
    <source>
        <dbReference type="Proteomes" id="UP000007305"/>
    </source>
</evidence>
<dbReference type="InParanoid" id="A0A804U9V8"/>
<protein>
    <submittedName>
        <fullName evidence="2">Uncharacterized protein</fullName>
    </submittedName>
</protein>
<feature type="compositionally biased region" description="Gly residues" evidence="1">
    <location>
        <begin position="68"/>
        <end position="82"/>
    </location>
</feature>
<keyword evidence="3" id="KW-1185">Reference proteome</keyword>
<evidence type="ECO:0000256" key="1">
    <source>
        <dbReference type="SAM" id="MobiDB-lite"/>
    </source>
</evidence>
<sequence>MVIEMKLLTTTKQQKAHVYKYRQREQASSGVAQQRRKRENGEGGADRQAPRARLAIHDSRTNSIKHGGATGGWRRCGGGGGGGRRRRPAWAEERRRGGVAAVGGAGGDGVDPGGDGDQLRLLGLLVGAEIVAGGVPGGAQLPGDGVGPGQGGGLVVGPRAAPHAAPRRARGLRRHGACRLRRPVLLPHRGGVVHGRRRPLPSGMAYDPLRTHLERRAAEQLDIFKEMVSLRVFERIFSELLYCEHWTTHYVFLQDYKFILFFR</sequence>
<reference evidence="3" key="1">
    <citation type="journal article" date="2009" name="Science">
        <title>The B73 maize genome: complexity, diversity, and dynamics.</title>
        <authorList>
            <person name="Schnable P.S."/>
            <person name="Ware D."/>
            <person name="Fulton R.S."/>
            <person name="Stein J.C."/>
            <person name="Wei F."/>
            <person name="Pasternak S."/>
            <person name="Liang C."/>
            <person name="Zhang J."/>
            <person name="Fulton L."/>
            <person name="Graves T.A."/>
            <person name="Minx P."/>
            <person name="Reily A.D."/>
            <person name="Courtney L."/>
            <person name="Kruchowski S.S."/>
            <person name="Tomlinson C."/>
            <person name="Strong C."/>
            <person name="Delehaunty K."/>
            <person name="Fronick C."/>
            <person name="Courtney B."/>
            <person name="Rock S.M."/>
            <person name="Belter E."/>
            <person name="Du F."/>
            <person name="Kim K."/>
            <person name="Abbott R.M."/>
            <person name="Cotton M."/>
            <person name="Levy A."/>
            <person name="Marchetto P."/>
            <person name="Ochoa K."/>
            <person name="Jackson S.M."/>
            <person name="Gillam B."/>
            <person name="Chen W."/>
            <person name="Yan L."/>
            <person name="Higginbotham J."/>
            <person name="Cardenas M."/>
            <person name="Waligorski J."/>
            <person name="Applebaum E."/>
            <person name="Phelps L."/>
            <person name="Falcone J."/>
            <person name="Kanchi K."/>
            <person name="Thane T."/>
            <person name="Scimone A."/>
            <person name="Thane N."/>
            <person name="Henke J."/>
            <person name="Wang T."/>
            <person name="Ruppert J."/>
            <person name="Shah N."/>
            <person name="Rotter K."/>
            <person name="Hodges J."/>
            <person name="Ingenthron E."/>
            <person name="Cordes M."/>
            <person name="Kohlberg S."/>
            <person name="Sgro J."/>
            <person name="Delgado B."/>
            <person name="Mead K."/>
            <person name="Chinwalla A."/>
            <person name="Leonard S."/>
            <person name="Crouse K."/>
            <person name="Collura K."/>
            <person name="Kudrna D."/>
            <person name="Currie J."/>
            <person name="He R."/>
            <person name="Angelova A."/>
            <person name="Rajasekar S."/>
            <person name="Mueller T."/>
            <person name="Lomeli R."/>
            <person name="Scara G."/>
            <person name="Ko A."/>
            <person name="Delaney K."/>
            <person name="Wissotski M."/>
            <person name="Lopez G."/>
            <person name="Campos D."/>
            <person name="Braidotti M."/>
            <person name="Ashley E."/>
            <person name="Golser W."/>
            <person name="Kim H."/>
            <person name="Lee S."/>
            <person name="Lin J."/>
            <person name="Dujmic Z."/>
            <person name="Kim W."/>
            <person name="Talag J."/>
            <person name="Zuccolo A."/>
            <person name="Fan C."/>
            <person name="Sebastian A."/>
            <person name="Kramer M."/>
            <person name="Spiegel L."/>
            <person name="Nascimento L."/>
            <person name="Zutavern T."/>
            <person name="Miller B."/>
            <person name="Ambroise C."/>
            <person name="Muller S."/>
            <person name="Spooner W."/>
            <person name="Narechania A."/>
            <person name="Ren L."/>
            <person name="Wei S."/>
            <person name="Kumari S."/>
            <person name="Faga B."/>
            <person name="Levy M.J."/>
            <person name="McMahan L."/>
            <person name="Van Buren P."/>
            <person name="Vaughn M.W."/>
            <person name="Ying K."/>
            <person name="Yeh C.-T."/>
            <person name="Emrich S.J."/>
            <person name="Jia Y."/>
            <person name="Kalyanaraman A."/>
            <person name="Hsia A.-P."/>
            <person name="Barbazuk W.B."/>
            <person name="Baucom R.S."/>
            <person name="Brutnell T.P."/>
            <person name="Carpita N.C."/>
            <person name="Chaparro C."/>
            <person name="Chia J.-M."/>
            <person name="Deragon J.-M."/>
            <person name="Estill J.C."/>
            <person name="Fu Y."/>
            <person name="Jeddeloh J.A."/>
            <person name="Han Y."/>
            <person name="Lee H."/>
            <person name="Li P."/>
            <person name="Lisch D.R."/>
            <person name="Liu S."/>
            <person name="Liu Z."/>
            <person name="Nagel D.H."/>
            <person name="McCann M.C."/>
            <person name="SanMiguel P."/>
            <person name="Myers A.M."/>
            <person name="Nettleton D."/>
            <person name="Nguyen J."/>
            <person name="Penning B.W."/>
            <person name="Ponnala L."/>
            <person name="Schneider K.L."/>
            <person name="Schwartz D.C."/>
            <person name="Sharma A."/>
            <person name="Soderlund C."/>
            <person name="Springer N.M."/>
            <person name="Sun Q."/>
            <person name="Wang H."/>
            <person name="Waterman M."/>
            <person name="Westerman R."/>
            <person name="Wolfgruber T.K."/>
            <person name="Yang L."/>
            <person name="Yu Y."/>
            <person name="Zhang L."/>
            <person name="Zhou S."/>
            <person name="Zhu Q."/>
            <person name="Bennetzen J.L."/>
            <person name="Dawe R.K."/>
            <person name="Jiang J."/>
            <person name="Jiang N."/>
            <person name="Presting G.G."/>
            <person name="Wessler S.R."/>
            <person name="Aluru S."/>
            <person name="Martienssen R.A."/>
            <person name="Clifton S.W."/>
            <person name="McCombie W.R."/>
            <person name="Wing R.A."/>
            <person name="Wilson R.K."/>
        </authorList>
    </citation>
    <scope>NUCLEOTIDE SEQUENCE [LARGE SCALE GENOMIC DNA]</scope>
    <source>
        <strain evidence="3">cv. B73</strain>
    </source>
</reference>
<accession>A0A804U9V8</accession>
<reference evidence="2" key="3">
    <citation type="submission" date="2021-05" db="UniProtKB">
        <authorList>
            <consortium name="EnsemblPlants"/>
        </authorList>
    </citation>
    <scope>IDENTIFICATION</scope>
    <source>
        <strain evidence="2">cv. B73</strain>
    </source>
</reference>
<dbReference type="EnsemblPlants" id="Zm00001eb262840_T001">
    <property type="protein sequence ID" value="Zm00001eb262840_P001"/>
    <property type="gene ID" value="Zm00001eb262840"/>
</dbReference>
<dbReference type="AlphaFoldDB" id="A0A804U9V8"/>